<dbReference type="RefSeq" id="WP_119297892.1">
    <property type="nucleotide sequence ID" value="NZ_BHGK01000001.1"/>
</dbReference>
<dbReference type="InterPro" id="IPR012495">
    <property type="entry name" value="TadE-like_dom"/>
</dbReference>
<dbReference type="EMBL" id="BHGK01000001">
    <property type="protein sequence ID" value="GCA66876.1"/>
    <property type="molecule type" value="Genomic_DNA"/>
</dbReference>
<evidence type="ECO:0000313" key="4">
    <source>
        <dbReference type="Proteomes" id="UP000265643"/>
    </source>
</evidence>
<evidence type="ECO:0000313" key="3">
    <source>
        <dbReference type="EMBL" id="GCA66876.1"/>
    </source>
</evidence>
<keyword evidence="1" id="KW-0812">Transmembrane</keyword>
<evidence type="ECO:0000256" key="1">
    <source>
        <dbReference type="SAM" id="Phobius"/>
    </source>
</evidence>
<keyword evidence="4" id="KW-1185">Reference proteome</keyword>
<proteinExistence type="predicted"/>
<protein>
    <recommendedName>
        <fullName evidence="2">TadE-like domain-containing protein</fullName>
    </recommendedName>
</protein>
<reference evidence="4" key="1">
    <citation type="submission" date="2018-09" db="EMBL/GenBank/DDBJ databases">
        <title>Draft Genome Sequence of Mediterraneibacter sp. KCTC 15684.</title>
        <authorList>
            <person name="Kim J.S."/>
            <person name="Han K.I."/>
            <person name="Suh M.K."/>
            <person name="Lee K.C."/>
            <person name="Eom M.K."/>
            <person name="Lee J.H."/>
            <person name="Park S.H."/>
            <person name="Kang S.W."/>
            <person name="Park J.E."/>
            <person name="Oh B.S."/>
            <person name="Yu S.Y."/>
            <person name="Choi S.H."/>
            <person name="Lee D.H."/>
            <person name="Yoon H."/>
            <person name="Kim B."/>
            <person name="Yang S.J."/>
            <person name="Lee J.S."/>
        </authorList>
    </citation>
    <scope>NUCLEOTIDE SEQUENCE [LARGE SCALE GENOMIC DNA]</scope>
    <source>
        <strain evidence="4">KCTC 15684</strain>
    </source>
</reference>
<dbReference type="Pfam" id="PF07811">
    <property type="entry name" value="TadE"/>
    <property type="match status" value="1"/>
</dbReference>
<feature type="domain" description="TadE-like" evidence="2">
    <location>
        <begin position="20"/>
        <end position="61"/>
    </location>
</feature>
<accession>A0A391P425</accession>
<keyword evidence="1" id="KW-1133">Transmembrane helix</keyword>
<organism evidence="3 4">
    <name type="scientific">Mediterraneibacter butyricigenes</name>
    <dbReference type="NCBI Taxonomy" id="2316025"/>
    <lineage>
        <taxon>Bacteria</taxon>
        <taxon>Bacillati</taxon>
        <taxon>Bacillota</taxon>
        <taxon>Clostridia</taxon>
        <taxon>Lachnospirales</taxon>
        <taxon>Lachnospiraceae</taxon>
        <taxon>Mediterraneibacter</taxon>
    </lineage>
</organism>
<name>A0A391P425_9FIRM</name>
<evidence type="ECO:0000259" key="2">
    <source>
        <dbReference type="Pfam" id="PF07811"/>
    </source>
</evidence>
<dbReference type="Proteomes" id="UP000265643">
    <property type="component" value="Unassembled WGS sequence"/>
</dbReference>
<comment type="caution">
    <text evidence="3">The sequence shown here is derived from an EMBL/GenBank/DDBJ whole genome shotgun (WGS) entry which is preliminary data.</text>
</comment>
<keyword evidence="1" id="KW-0472">Membrane</keyword>
<sequence>MLKGNATLKSAALKGTTLKGSATIEMAYIMPLFLWMFLMIMTAAFYFHDKVILYAAAYETAVTGAELERREESDEVILAEHFQERIKGKLIFFSGASAEIEESLEKVTVRISAQKGKWRIQGEERAAVMRPEILLRHKSKEETR</sequence>
<gene>
    <name evidence="3" type="ORF">KGMB01110_13120</name>
</gene>
<feature type="transmembrane region" description="Helical" evidence="1">
    <location>
        <begin position="26"/>
        <end position="47"/>
    </location>
</feature>
<dbReference type="AlphaFoldDB" id="A0A391P425"/>